<keyword evidence="4 7" id="KW-0067">ATP-binding</keyword>
<dbReference type="PROSITE" id="PS50088">
    <property type="entry name" value="ANK_REPEAT"/>
    <property type="match status" value="3"/>
</dbReference>
<dbReference type="SUPFAM" id="SSF55931">
    <property type="entry name" value="Glutamine synthetase/guanido kinase"/>
    <property type="match status" value="1"/>
</dbReference>
<gene>
    <name evidence="11" type="ORF">HF086_004987</name>
</gene>
<evidence type="ECO:0000256" key="5">
    <source>
        <dbReference type="PROSITE-ProRule" id="PRU00023"/>
    </source>
</evidence>
<evidence type="ECO:0000256" key="8">
    <source>
        <dbReference type="SAM" id="MobiDB-lite"/>
    </source>
</evidence>
<feature type="repeat" description="ANK" evidence="5">
    <location>
        <begin position="740"/>
        <end position="773"/>
    </location>
</feature>
<name>A0A922M1Z6_SPOEX</name>
<feature type="region of interest" description="Disordered" evidence="8">
    <location>
        <begin position="291"/>
        <end position="581"/>
    </location>
</feature>
<dbReference type="EMBL" id="JACEFF010000894">
    <property type="protein sequence ID" value="KAH9628827.1"/>
    <property type="molecule type" value="Genomic_DNA"/>
</dbReference>
<evidence type="ECO:0000259" key="10">
    <source>
        <dbReference type="PROSITE" id="PS51510"/>
    </source>
</evidence>
<feature type="binding site" evidence="7">
    <location>
        <position position="1105"/>
    </location>
    <ligand>
        <name>ATP</name>
        <dbReference type="ChEBI" id="CHEBI:30616"/>
    </ligand>
</feature>
<evidence type="ECO:0000259" key="9">
    <source>
        <dbReference type="PROSITE" id="PS51509"/>
    </source>
</evidence>
<dbReference type="PROSITE" id="PS50297">
    <property type="entry name" value="ANK_REP_REGION"/>
    <property type="match status" value="2"/>
</dbReference>
<comment type="similarity">
    <text evidence="6">Belongs to the ATP:guanido phosphotransferase family.</text>
</comment>
<feature type="compositionally biased region" description="Acidic residues" evidence="8">
    <location>
        <begin position="370"/>
        <end position="381"/>
    </location>
</feature>
<dbReference type="Pfam" id="PF00217">
    <property type="entry name" value="ATP-gua_Ptrans"/>
    <property type="match status" value="1"/>
</dbReference>
<dbReference type="Pfam" id="PF00023">
    <property type="entry name" value="Ank"/>
    <property type="match status" value="1"/>
</dbReference>
<keyword evidence="5" id="KW-0040">ANK repeat</keyword>
<evidence type="ECO:0000256" key="4">
    <source>
        <dbReference type="ARBA" id="ARBA00022840"/>
    </source>
</evidence>
<keyword evidence="1 7" id="KW-0808">Transferase</keyword>
<evidence type="ECO:0000256" key="7">
    <source>
        <dbReference type="PROSITE-ProRule" id="PRU00843"/>
    </source>
</evidence>
<feature type="compositionally biased region" description="Polar residues" evidence="8">
    <location>
        <begin position="236"/>
        <end position="252"/>
    </location>
</feature>
<dbReference type="Gene3D" id="1.10.135.10">
    <property type="entry name" value="ATP:guanido phosphotransferase, N-terminal domain"/>
    <property type="match status" value="1"/>
</dbReference>
<evidence type="ECO:0000313" key="12">
    <source>
        <dbReference type="Proteomes" id="UP000814243"/>
    </source>
</evidence>
<dbReference type="GO" id="GO:0016301">
    <property type="term" value="F:kinase activity"/>
    <property type="evidence" value="ECO:0007669"/>
    <property type="project" value="UniProtKB-KW"/>
</dbReference>
<feature type="compositionally biased region" description="Acidic residues" evidence="8">
    <location>
        <begin position="309"/>
        <end position="320"/>
    </location>
</feature>
<feature type="binding site" evidence="7">
    <location>
        <begin position="980"/>
        <end position="984"/>
    </location>
    <ligand>
        <name>ATP</name>
        <dbReference type="ChEBI" id="CHEBI:30616"/>
    </ligand>
</feature>
<dbReference type="SUPFAM" id="SSF48403">
    <property type="entry name" value="Ankyrin repeat"/>
    <property type="match status" value="1"/>
</dbReference>
<dbReference type="InterPro" id="IPR036770">
    <property type="entry name" value="Ankyrin_rpt-contain_sf"/>
</dbReference>
<reference evidence="11" key="1">
    <citation type="journal article" date="2021" name="G3 (Bethesda)">
        <title>Genome and transcriptome analysis of the beet armyworm Spodoptera exigua reveals targets for pest control. .</title>
        <authorList>
            <person name="Simon S."/>
            <person name="Breeschoten T."/>
            <person name="Jansen H.J."/>
            <person name="Dirks R.P."/>
            <person name="Schranz M.E."/>
            <person name="Ros V.I.D."/>
        </authorList>
    </citation>
    <scope>NUCLEOTIDE SEQUENCE</scope>
    <source>
        <strain evidence="11">TB_SE_WUR_2020</strain>
    </source>
</reference>
<evidence type="ECO:0000256" key="2">
    <source>
        <dbReference type="ARBA" id="ARBA00022741"/>
    </source>
</evidence>
<feature type="repeat" description="ANK" evidence="5">
    <location>
        <begin position="139"/>
        <end position="172"/>
    </location>
</feature>
<keyword evidence="2 7" id="KW-0547">Nucleotide-binding</keyword>
<protein>
    <recommendedName>
        <fullName evidence="13">Arginine kinase</fullName>
    </recommendedName>
</protein>
<feature type="binding site" evidence="7">
    <location>
        <begin position="1159"/>
        <end position="1163"/>
    </location>
    <ligand>
        <name>ATP</name>
        <dbReference type="ChEBI" id="CHEBI:30616"/>
    </ligand>
</feature>
<dbReference type="InterPro" id="IPR036802">
    <property type="entry name" value="ATP-guanido_PTrfase_N_sf"/>
</dbReference>
<feature type="compositionally biased region" description="Basic and acidic residues" evidence="8">
    <location>
        <begin position="429"/>
        <end position="513"/>
    </location>
</feature>
<evidence type="ECO:0000256" key="3">
    <source>
        <dbReference type="ARBA" id="ARBA00022777"/>
    </source>
</evidence>
<feature type="compositionally biased region" description="Basic and acidic residues" evidence="8">
    <location>
        <begin position="335"/>
        <end position="346"/>
    </location>
</feature>
<comment type="caution">
    <text evidence="7">Lacks conserved residue(s) required for the propagation of feature annotation.</text>
</comment>
<dbReference type="InterPro" id="IPR002110">
    <property type="entry name" value="Ankyrin_rpt"/>
</dbReference>
<dbReference type="Gene3D" id="3.30.590.10">
    <property type="entry name" value="Glutamine synthetase/guanido kinase, catalytic domain"/>
    <property type="match status" value="1"/>
</dbReference>
<feature type="domain" description="Phosphagen kinase N-terminal" evidence="9">
    <location>
        <begin position="841"/>
        <end position="938"/>
    </location>
</feature>
<dbReference type="Pfam" id="PF02807">
    <property type="entry name" value="ATP-gua_PtransN"/>
    <property type="match status" value="1"/>
</dbReference>
<feature type="region of interest" description="Disordered" evidence="8">
    <location>
        <begin position="226"/>
        <end position="267"/>
    </location>
</feature>
<feature type="compositionally biased region" description="Basic and acidic residues" evidence="8">
    <location>
        <begin position="357"/>
        <end position="369"/>
    </location>
</feature>
<feature type="binding site" evidence="7">
    <location>
        <begin position="1183"/>
        <end position="1188"/>
    </location>
    <ligand>
        <name>ATP</name>
        <dbReference type="ChEBI" id="CHEBI:30616"/>
    </ligand>
</feature>
<dbReference type="Pfam" id="PF12796">
    <property type="entry name" value="Ank_2"/>
    <property type="match status" value="1"/>
</dbReference>
<evidence type="ECO:0008006" key="13">
    <source>
        <dbReference type="Google" id="ProtNLM"/>
    </source>
</evidence>
<dbReference type="AlphaFoldDB" id="A0A922M1Z6"/>
<dbReference type="SMART" id="SM00248">
    <property type="entry name" value="ANK"/>
    <property type="match status" value="3"/>
</dbReference>
<evidence type="ECO:0000256" key="6">
    <source>
        <dbReference type="PROSITE-ProRule" id="PRU00842"/>
    </source>
</evidence>
<sequence length="1264" mass="141804">MARLQRVVWEGHGSRLLSEVSNQPVVKKFLEAVPYIMNTIRDIHAAVVQNDLEGLMKHAGDPVPPQALSSRDANNMTVMHKVSTIKKEIVQQKFTTNEYTKNFTSTNEPDKQAAGLGHGGILKYIAERYPQGINDVDNDGRTPLHYAAAMRDDQHTYNTLVSLGADESVVDNKNKTPAYYINRPQEIDKNMFKTLPDAPRTPSSAYPNSWDWKLLDTEVIAELNKKSRRKNHKASNENISSKDTNTNTISESTDNRIGGMKGSSTHELINNLPELDDAKQTKDDIENHIANVESNKESDVVEETHEQEQENEQNAEETEDKQDHASDAEEAVENAEEHAEEPKEPEEVVENTVNESNGDKPADDEKPSEDIEENPAESEEIAENKEQIHENADKENKDHEAANEENEKSEIETEAEKNNAEEFENNETEQLKDNDNVHEHSTDNDGVEQKTEDNGPDEDSKPELHDNEPKEETQNNEMHNNEHEKENHRVESAKPISQHEEDNKDNESNHDENESNADAEDFGAASNEGNTNGEHTEDDDDVQVQGETQSEYSDSHLKSTAELPHLGSAKRGNVTDGRSTQESLIEGVVNGEAEMDSQDASMTQRDGSLHGEVLVVDNEIDPEVTDLINNANMEMLATLVLNGEGSRLIGRHSRNSELQAFLDNVPTYMQKINKVHIAAREGNIRDLQAALDRRKFAIARDPISPNGATPLHVATIFGKTNIIKYLGGRFPETLSAVDFEGRTALHYAAVLPDNGHYYNLLQQLGANSKDLDDNGKSAEEYQKNPTLLPFHQMLSDYGISEDAAQSMFSDKVPEDQVSSRRALDTPEALDTLERCYHLLASARPARTPLSASSNRATPPLVLARFLKKPIFDIIKYRITKLDHDLFDVIWPAVKKLPDSRNIIQTVEEDFPGGITAPDYYVYDVFNEFLIPLVKDLHNINVNSELPTHPKSNFMGTSSAKLSSEPLVEINIDPNDEFILSGVIECSRNLEGFELPLNLKVGKLETIERIVTTLLMKEEFSKFCEFANPESDQKGGTYYTMNEVLEKPSEICATLASSGLLIALCDREEIDDCARLHGKHWPYGRGVFVTDDRTVAVWINVHDHIRVLVSSAQDSPGEIGLPFSKLSYIMTYLHEKLDFTWDTKLGYLSARPTFLGAGIRFSLIVNFPGLSKDPDNMKHLCAMRGLQYRETLSPEIARISNYQCLSVTETSCFNDFATATSNLLHLEKDLSMQNSAHIATMLSNIFRKKRNSITSHDSPEKREKY</sequence>
<evidence type="ECO:0000256" key="1">
    <source>
        <dbReference type="ARBA" id="ARBA00022679"/>
    </source>
</evidence>
<comment type="caution">
    <text evidence="11">The sequence shown here is derived from an EMBL/GenBank/DDBJ whole genome shotgun (WGS) entry which is preliminary data.</text>
</comment>
<keyword evidence="3 7" id="KW-0418">Kinase</keyword>
<dbReference type="GO" id="GO:0005524">
    <property type="term" value="F:ATP binding"/>
    <property type="evidence" value="ECO:0007669"/>
    <property type="project" value="UniProtKB-UniRule"/>
</dbReference>
<dbReference type="InterPro" id="IPR022414">
    <property type="entry name" value="ATP-guanido_PTrfase_cat"/>
</dbReference>
<dbReference type="PROSITE" id="PS51509">
    <property type="entry name" value="PHOSPHAGEN_KINASE_N"/>
    <property type="match status" value="1"/>
</dbReference>
<accession>A0A922M1Z6</accession>
<dbReference type="Gene3D" id="1.25.40.20">
    <property type="entry name" value="Ankyrin repeat-containing domain"/>
    <property type="match status" value="2"/>
</dbReference>
<feature type="compositionally biased region" description="Basic and acidic residues" evidence="8">
    <location>
        <begin position="294"/>
        <end position="308"/>
    </location>
</feature>
<dbReference type="InterPro" id="IPR014746">
    <property type="entry name" value="Gln_synth/guanido_kin_cat_dom"/>
</dbReference>
<proteinExistence type="inferred from homology"/>
<dbReference type="PANTHER" id="PTHR24172">
    <property type="entry name" value="ANK_REP_REGION DOMAIN-CONTAINING PROTEIN"/>
    <property type="match status" value="1"/>
</dbReference>
<dbReference type="Proteomes" id="UP000814243">
    <property type="component" value="Unassembled WGS sequence"/>
</dbReference>
<dbReference type="SUPFAM" id="SSF48034">
    <property type="entry name" value="Guanido kinase N-terminal domain"/>
    <property type="match status" value="1"/>
</dbReference>
<dbReference type="InterPro" id="IPR022413">
    <property type="entry name" value="ATP-guanido_PTrfase_N"/>
</dbReference>
<organism evidence="11 12">
    <name type="scientific">Spodoptera exigua</name>
    <name type="common">Beet armyworm</name>
    <name type="synonym">Noctua fulgens</name>
    <dbReference type="NCBI Taxonomy" id="7107"/>
    <lineage>
        <taxon>Eukaryota</taxon>
        <taxon>Metazoa</taxon>
        <taxon>Ecdysozoa</taxon>
        <taxon>Arthropoda</taxon>
        <taxon>Hexapoda</taxon>
        <taxon>Insecta</taxon>
        <taxon>Pterygota</taxon>
        <taxon>Neoptera</taxon>
        <taxon>Endopterygota</taxon>
        <taxon>Lepidoptera</taxon>
        <taxon>Glossata</taxon>
        <taxon>Ditrysia</taxon>
        <taxon>Noctuoidea</taxon>
        <taxon>Noctuidae</taxon>
        <taxon>Amphipyrinae</taxon>
        <taxon>Spodoptera</taxon>
    </lineage>
</organism>
<dbReference type="PROSITE" id="PS51510">
    <property type="entry name" value="PHOSPHAGEN_KINASE_C"/>
    <property type="match status" value="1"/>
</dbReference>
<dbReference type="PANTHER" id="PTHR24172:SF4">
    <property type="entry name" value="ANK_REP_REGION DOMAIN-CONTAINING PROTEIN"/>
    <property type="match status" value="1"/>
</dbReference>
<feature type="repeat" description="ANK" evidence="5">
    <location>
        <begin position="706"/>
        <end position="726"/>
    </location>
</feature>
<evidence type="ECO:0000313" key="11">
    <source>
        <dbReference type="EMBL" id="KAH9628827.1"/>
    </source>
</evidence>
<feature type="compositionally biased region" description="Basic and acidic residues" evidence="8">
    <location>
        <begin position="382"/>
        <end position="420"/>
    </location>
</feature>
<feature type="domain" description="Phosphagen kinase C-terminal" evidence="10">
    <location>
        <begin position="977"/>
        <end position="1229"/>
    </location>
</feature>